<evidence type="ECO:0008006" key="3">
    <source>
        <dbReference type="Google" id="ProtNLM"/>
    </source>
</evidence>
<dbReference type="Proteomes" id="UP001050975">
    <property type="component" value="Unassembled WGS sequence"/>
</dbReference>
<sequence length="107" mass="12715">MPQSPQKKQKFTTRTRSLEIDELGNEIEQKVLTFYREQDGGNPHRWYERYCRIEIVRYVNHCHGQQVKRNPIEAMQEIASSLFMIMIAGIPKELCPRSHLADYDDDF</sequence>
<gene>
    <name evidence="1" type="ORF">MiSe_78270</name>
</gene>
<name>A0AAV3XJB2_9CYAN</name>
<evidence type="ECO:0000313" key="1">
    <source>
        <dbReference type="EMBL" id="GET43007.1"/>
    </source>
</evidence>
<organism evidence="1 2">
    <name type="scientific">Microseira wollei NIES-4236</name>
    <dbReference type="NCBI Taxonomy" id="2530354"/>
    <lineage>
        <taxon>Bacteria</taxon>
        <taxon>Bacillati</taxon>
        <taxon>Cyanobacteriota</taxon>
        <taxon>Cyanophyceae</taxon>
        <taxon>Oscillatoriophycideae</taxon>
        <taxon>Aerosakkonematales</taxon>
        <taxon>Aerosakkonemataceae</taxon>
        <taxon>Microseira</taxon>
    </lineage>
</organism>
<dbReference type="EMBL" id="BLAY01000193">
    <property type="protein sequence ID" value="GET43007.1"/>
    <property type="molecule type" value="Genomic_DNA"/>
</dbReference>
<protein>
    <recommendedName>
        <fullName evidence="3">Transposase</fullName>
    </recommendedName>
</protein>
<proteinExistence type="predicted"/>
<comment type="caution">
    <text evidence="1">The sequence shown here is derived from an EMBL/GenBank/DDBJ whole genome shotgun (WGS) entry which is preliminary data.</text>
</comment>
<evidence type="ECO:0000313" key="2">
    <source>
        <dbReference type="Proteomes" id="UP001050975"/>
    </source>
</evidence>
<accession>A0AAV3XJB2</accession>
<dbReference type="AlphaFoldDB" id="A0AAV3XJB2"/>
<dbReference type="RefSeq" id="WP_226591373.1">
    <property type="nucleotide sequence ID" value="NZ_BLAY01000193.1"/>
</dbReference>
<reference evidence="1" key="1">
    <citation type="submission" date="2019-10" db="EMBL/GenBank/DDBJ databases">
        <title>Draft genome sequece of Microseira wollei NIES-4236.</title>
        <authorList>
            <person name="Yamaguchi H."/>
            <person name="Suzuki S."/>
            <person name="Kawachi M."/>
        </authorList>
    </citation>
    <scope>NUCLEOTIDE SEQUENCE</scope>
    <source>
        <strain evidence="1">NIES-4236</strain>
    </source>
</reference>
<keyword evidence="2" id="KW-1185">Reference proteome</keyword>